<comment type="caution">
    <text evidence="2">The sequence shown here is derived from an EMBL/GenBank/DDBJ whole genome shotgun (WGS) entry which is preliminary data.</text>
</comment>
<organism evidence="2 3">
    <name type="scientific">Pararhizobium mangrovi</name>
    <dbReference type="NCBI Taxonomy" id="2590452"/>
    <lineage>
        <taxon>Bacteria</taxon>
        <taxon>Pseudomonadati</taxon>
        <taxon>Pseudomonadota</taxon>
        <taxon>Alphaproteobacteria</taxon>
        <taxon>Hyphomicrobiales</taxon>
        <taxon>Rhizobiaceae</taxon>
        <taxon>Rhizobium/Agrobacterium group</taxon>
        <taxon>Pararhizobium</taxon>
    </lineage>
</organism>
<dbReference type="OrthoDB" id="9792179at2"/>
<gene>
    <name evidence="2" type="ORF">FJU11_01755</name>
</gene>
<keyword evidence="1" id="KW-0732">Signal</keyword>
<evidence type="ECO:0000313" key="3">
    <source>
        <dbReference type="Proteomes" id="UP000320314"/>
    </source>
</evidence>
<evidence type="ECO:0000256" key="1">
    <source>
        <dbReference type="SAM" id="SignalP"/>
    </source>
</evidence>
<dbReference type="Proteomes" id="UP000320314">
    <property type="component" value="Unassembled WGS sequence"/>
</dbReference>
<proteinExistence type="predicted"/>
<name>A0A506UFL2_9HYPH</name>
<dbReference type="SUPFAM" id="SSF53300">
    <property type="entry name" value="vWA-like"/>
    <property type="match status" value="1"/>
</dbReference>
<dbReference type="EMBL" id="VHLH01000002">
    <property type="protein sequence ID" value="TPW32081.1"/>
    <property type="molecule type" value="Genomic_DNA"/>
</dbReference>
<dbReference type="Gene3D" id="3.40.50.410">
    <property type="entry name" value="von Willebrand factor, type A domain"/>
    <property type="match status" value="1"/>
</dbReference>
<dbReference type="Pfam" id="PF06707">
    <property type="entry name" value="DUF1194"/>
    <property type="match status" value="1"/>
</dbReference>
<protein>
    <submittedName>
        <fullName evidence="2">DUF1194 domain-containing protein</fullName>
    </submittedName>
</protein>
<feature type="chain" id="PRO_5021503682" evidence="1">
    <location>
        <begin position="40"/>
        <end position="301"/>
    </location>
</feature>
<feature type="signal peptide" evidence="1">
    <location>
        <begin position="1"/>
        <end position="39"/>
    </location>
</feature>
<dbReference type="AlphaFoldDB" id="A0A506UFL2"/>
<dbReference type="InterPro" id="IPR036465">
    <property type="entry name" value="vWFA_dom_sf"/>
</dbReference>
<keyword evidence="3" id="KW-1185">Reference proteome</keyword>
<sequence length="301" mass="33017">MRYGLSSRSFRSHRFRRTGALLASACAAAWFATGVPARAAGAQGGDQKIDVALVLAVDVSWSMDTEEQRIQRDGYAAAFRSKEVIDAIREGGYGRVAVTYVEWAGSTMQLVVVPWTIIDDEAGSQRFADALSMQEPAQLRRTSISGAIDFSSKLLDKTGMTPMRRVIDISGDGPNNEGRPVTEARDEAVARGITINGLPLMTSARDGFGYSIENLDDYYGDCVVGGGQSFVIPVTSWKEFPEAIRRKLVLELAGTPTERAAYRAPHDFPVIEVADENAGKAGADCMIGEKIWRKRWERWNQ</sequence>
<dbReference type="CDD" id="cd00198">
    <property type="entry name" value="vWFA"/>
    <property type="match status" value="1"/>
</dbReference>
<accession>A0A506UFL2</accession>
<evidence type="ECO:0000313" key="2">
    <source>
        <dbReference type="EMBL" id="TPW32081.1"/>
    </source>
</evidence>
<dbReference type="InterPro" id="IPR010607">
    <property type="entry name" value="DUF1194"/>
</dbReference>
<reference evidence="2 3" key="1">
    <citation type="submission" date="2019-06" db="EMBL/GenBank/DDBJ databases">
        <authorList>
            <person name="Li M."/>
        </authorList>
    </citation>
    <scope>NUCLEOTIDE SEQUENCE [LARGE SCALE GENOMIC DNA]</scope>
    <source>
        <strain evidence="2 3">BGMRC6574</strain>
    </source>
</reference>